<dbReference type="KEGG" id="nod:FOH10_34395"/>
<gene>
    <name evidence="1" type="ORF">FOH10_34395</name>
</gene>
<organism evidence="1 2">
    <name type="scientific">Nocardia otitidiscaviarum</name>
    <dbReference type="NCBI Taxonomy" id="1823"/>
    <lineage>
        <taxon>Bacteria</taxon>
        <taxon>Bacillati</taxon>
        <taxon>Actinomycetota</taxon>
        <taxon>Actinomycetes</taxon>
        <taxon>Mycobacteriales</taxon>
        <taxon>Nocardiaceae</taxon>
        <taxon>Nocardia</taxon>
    </lineage>
</organism>
<dbReference type="GeneID" id="80337445"/>
<accession>A0A516NVX3</accession>
<dbReference type="EMBL" id="CP041695">
    <property type="protein sequence ID" value="QDP83057.1"/>
    <property type="molecule type" value="Genomic_DNA"/>
</dbReference>
<dbReference type="Proteomes" id="UP000317039">
    <property type="component" value="Chromosome"/>
</dbReference>
<proteinExistence type="predicted"/>
<dbReference type="RefSeq" id="WP_143983746.1">
    <property type="nucleotide sequence ID" value="NZ_CP041695.1"/>
</dbReference>
<dbReference type="AlphaFoldDB" id="A0A516NVX3"/>
<sequence length="119" mass="14980">MSDDFAFWVDTRAAEYFREIIREMVESYEISESEAIARINERFIGLVFTGENIIYHEPESYWARDIIFGHDVWWKDSESISRIPPPMRWQRWLHRRLWWQQWCKLQRTRWSSKMRRRHR</sequence>
<protein>
    <submittedName>
        <fullName evidence="1">Uncharacterized protein</fullName>
    </submittedName>
</protein>
<name>A0A516NVX3_9NOCA</name>
<evidence type="ECO:0000313" key="2">
    <source>
        <dbReference type="Proteomes" id="UP000317039"/>
    </source>
</evidence>
<reference evidence="1 2" key="1">
    <citation type="submission" date="2019-07" db="EMBL/GenBank/DDBJ databases">
        <title>Complete Genome Sequence and Methylome Analysis of Nocardia otitidis-caviarum NEB252.</title>
        <authorList>
            <person name="Fomenkov A."/>
            <person name="Anton B.P."/>
            <person name="Vincze T."/>
            <person name="Roberts R.J."/>
        </authorList>
    </citation>
    <scope>NUCLEOTIDE SEQUENCE [LARGE SCALE GENOMIC DNA]</scope>
    <source>
        <strain evidence="1 2">NEB252</strain>
    </source>
</reference>
<evidence type="ECO:0000313" key="1">
    <source>
        <dbReference type="EMBL" id="QDP83057.1"/>
    </source>
</evidence>